<dbReference type="Gene3D" id="3.10.10.10">
    <property type="entry name" value="HIV Type 1 Reverse Transcriptase, subunit A, domain 1"/>
    <property type="match status" value="2"/>
</dbReference>
<evidence type="ECO:0000313" key="4">
    <source>
        <dbReference type="Proteomes" id="UP000288805"/>
    </source>
</evidence>
<dbReference type="Gene3D" id="1.10.340.70">
    <property type="match status" value="1"/>
</dbReference>
<dbReference type="Proteomes" id="UP000288805">
    <property type="component" value="Unassembled WGS sequence"/>
</dbReference>
<feature type="region of interest" description="Disordered" evidence="1">
    <location>
        <begin position="195"/>
        <end position="219"/>
    </location>
</feature>
<dbReference type="CDD" id="cd01647">
    <property type="entry name" value="RT_LTR"/>
    <property type="match status" value="1"/>
</dbReference>
<accession>A0A438F4M6</accession>
<feature type="compositionally biased region" description="Polar residues" evidence="1">
    <location>
        <begin position="200"/>
        <end position="219"/>
    </location>
</feature>
<dbReference type="EMBL" id="QGNW01001124">
    <property type="protein sequence ID" value="RVW54846.1"/>
    <property type="molecule type" value="Genomic_DNA"/>
</dbReference>
<dbReference type="PANTHER" id="PTHR35046:SF9">
    <property type="entry name" value="RNA-DIRECTED DNA POLYMERASE"/>
    <property type="match status" value="1"/>
</dbReference>
<dbReference type="Pfam" id="PF17919">
    <property type="entry name" value="RT_RNaseH_2"/>
    <property type="match status" value="1"/>
</dbReference>
<dbReference type="Gene3D" id="3.30.70.270">
    <property type="match status" value="1"/>
</dbReference>
<gene>
    <name evidence="3" type="primary">TY3B-G_114</name>
    <name evidence="3" type="ORF">CK203_071583</name>
</gene>
<evidence type="ECO:0000313" key="3">
    <source>
        <dbReference type="EMBL" id="RVW54846.1"/>
    </source>
</evidence>
<dbReference type="InterPro" id="IPR043502">
    <property type="entry name" value="DNA/RNA_pol_sf"/>
</dbReference>
<reference evidence="3 4" key="1">
    <citation type="journal article" date="2018" name="PLoS Genet.">
        <title>Population sequencing reveals clonal diversity and ancestral inbreeding in the grapevine cultivar Chardonnay.</title>
        <authorList>
            <person name="Roach M.J."/>
            <person name="Johnson D.L."/>
            <person name="Bohlmann J."/>
            <person name="van Vuuren H.J."/>
            <person name="Jones S.J."/>
            <person name="Pretorius I.S."/>
            <person name="Schmidt S.A."/>
            <person name="Borneman A.R."/>
        </authorList>
    </citation>
    <scope>NUCLEOTIDE SEQUENCE [LARGE SCALE GENOMIC DNA]</scope>
    <source>
        <strain evidence="4">cv. Chardonnay</strain>
        <tissue evidence="3">Leaf</tissue>
    </source>
</reference>
<organism evidence="3 4">
    <name type="scientific">Vitis vinifera</name>
    <name type="common">Grape</name>
    <dbReference type="NCBI Taxonomy" id="29760"/>
    <lineage>
        <taxon>Eukaryota</taxon>
        <taxon>Viridiplantae</taxon>
        <taxon>Streptophyta</taxon>
        <taxon>Embryophyta</taxon>
        <taxon>Tracheophyta</taxon>
        <taxon>Spermatophyta</taxon>
        <taxon>Magnoliopsida</taxon>
        <taxon>eudicotyledons</taxon>
        <taxon>Gunneridae</taxon>
        <taxon>Pentapetalae</taxon>
        <taxon>rosids</taxon>
        <taxon>Vitales</taxon>
        <taxon>Vitaceae</taxon>
        <taxon>Viteae</taxon>
        <taxon>Vitis</taxon>
    </lineage>
</organism>
<dbReference type="PANTHER" id="PTHR35046">
    <property type="entry name" value="ZINC KNUCKLE (CCHC-TYPE) FAMILY PROTEIN"/>
    <property type="match status" value="1"/>
</dbReference>
<evidence type="ECO:0000259" key="2">
    <source>
        <dbReference type="Pfam" id="PF17919"/>
    </source>
</evidence>
<dbReference type="SUPFAM" id="SSF56672">
    <property type="entry name" value="DNA/RNA polymerases"/>
    <property type="match status" value="1"/>
</dbReference>
<protein>
    <submittedName>
        <fullName evidence="3">Transposon Ty3-G Gag-Pol polyprotein</fullName>
    </submittedName>
</protein>
<evidence type="ECO:0000256" key="1">
    <source>
        <dbReference type="SAM" id="MobiDB-lite"/>
    </source>
</evidence>
<feature type="domain" description="Reverse transcriptase/retrotransposon-derived protein RNase H-like" evidence="2">
    <location>
        <begin position="571"/>
        <end position="617"/>
    </location>
</feature>
<dbReference type="InterPro" id="IPR043128">
    <property type="entry name" value="Rev_trsase/Diguanyl_cyclase"/>
</dbReference>
<dbReference type="InterPro" id="IPR041577">
    <property type="entry name" value="RT_RNaseH_2"/>
</dbReference>
<dbReference type="AlphaFoldDB" id="A0A438F4M6"/>
<comment type="caution">
    <text evidence="3">The sequence shown here is derived from an EMBL/GenBank/DDBJ whole genome shotgun (WGS) entry which is preliminary data.</text>
</comment>
<proteinExistence type="predicted"/>
<sequence>MMGTQRRARLFELDDDVTKKVRLEVAEFYGKLNPTAFLDWIMSMEDYFDWYAMLENRNVRFVKAKLNGTTRLWRHNIENQVHRTNQSPIDTWDEMKLKMKEHFLPTDYEQLVYTKLFSFKQACYKAGLRMEIQLEMIAAHTYTVDDVYQLALKIEEGLKFWVSRRPSSQIGSTFSNRTASKPLSTSNFKTYNHVNGGGNTQQTSNVAHKNGNKGKTSMSIGDRKVNVTPLCFKCGGHDHYVVVCPTKGLHFCVEEPKSELESYPKEEETYNEDEVSEECDYYDGTTEGHSLVVRPLLAVPKRKIGLFRKRNSLGWRAASEAGGQLQKRVQHDGYENTYALMHNRRNKILCPMKEVPPIKKSEEEAQPKNVLPMCQFENESKETKVIFPLTVRKVEEFKEKDKEYPANVRKILNDFSDLWPAELPNQLLPLRDVQHAIDLIPYASLPNLLAYRMNPTEHAELKRQVDELLTKGFIRESLSPCGVPTLLTPKKDGSWQMCVDSRVINKITIKSRDEWKTSFKTKDGLYEWLVMPFGLTNAPSTFMRIMMQGVETDPEKIKAIVDWPVPINIHEAANKAFEEIKSKMVNPPILRLPDFEKVFEVACDASHVGIGAGIENKVADALSRKTLLLVNMSAATIGFEELKHCYDNDTDFGDVYSSLLSGSKATHIDFQILEGYLFYKNRLCLPRTSLCDHVIWELHGGGIGGHFGRDKTIALVEDHFF</sequence>
<name>A0A438F4M6_VITVI</name>